<evidence type="ECO:0000259" key="4">
    <source>
        <dbReference type="PROSITE" id="PS50949"/>
    </source>
</evidence>
<dbReference type="GO" id="GO:0003700">
    <property type="term" value="F:DNA-binding transcription factor activity"/>
    <property type="evidence" value="ECO:0007669"/>
    <property type="project" value="InterPro"/>
</dbReference>
<accession>A0A1G7SV15</accession>
<dbReference type="AlphaFoldDB" id="A0A1G7SV15"/>
<keyword evidence="1" id="KW-0805">Transcription regulation</keyword>
<dbReference type="GO" id="GO:0003677">
    <property type="term" value="F:DNA binding"/>
    <property type="evidence" value="ECO:0007669"/>
    <property type="project" value="UniProtKB-KW"/>
</dbReference>
<keyword evidence="2 5" id="KW-0238">DNA-binding</keyword>
<protein>
    <submittedName>
        <fullName evidence="5">DNA-binding transcriptional regulator, GntR family</fullName>
    </submittedName>
</protein>
<dbReference type="OrthoDB" id="9788098at2"/>
<evidence type="ECO:0000256" key="1">
    <source>
        <dbReference type="ARBA" id="ARBA00023015"/>
    </source>
</evidence>
<dbReference type="SUPFAM" id="SSF46785">
    <property type="entry name" value="Winged helix' DNA-binding domain"/>
    <property type="match status" value="1"/>
</dbReference>
<dbReference type="InterPro" id="IPR036390">
    <property type="entry name" value="WH_DNA-bd_sf"/>
</dbReference>
<dbReference type="Gene3D" id="1.20.120.530">
    <property type="entry name" value="GntR ligand-binding domain-like"/>
    <property type="match status" value="1"/>
</dbReference>
<keyword evidence="6" id="KW-1185">Reference proteome</keyword>
<dbReference type="InterPro" id="IPR011711">
    <property type="entry name" value="GntR_C"/>
</dbReference>
<evidence type="ECO:0000256" key="2">
    <source>
        <dbReference type="ARBA" id="ARBA00023125"/>
    </source>
</evidence>
<dbReference type="STRING" id="440168.SAMN04487974_101741"/>
<dbReference type="EMBL" id="FNCS01000001">
    <property type="protein sequence ID" value="SDG26811.1"/>
    <property type="molecule type" value="Genomic_DNA"/>
</dbReference>
<dbReference type="SMART" id="SM00895">
    <property type="entry name" value="FCD"/>
    <property type="match status" value="1"/>
</dbReference>
<dbReference type="InterPro" id="IPR000524">
    <property type="entry name" value="Tscrpt_reg_HTH_GntR"/>
</dbReference>
<evidence type="ECO:0000256" key="3">
    <source>
        <dbReference type="ARBA" id="ARBA00023163"/>
    </source>
</evidence>
<evidence type="ECO:0000313" key="5">
    <source>
        <dbReference type="EMBL" id="SDG26811.1"/>
    </source>
</evidence>
<dbReference type="Proteomes" id="UP000199495">
    <property type="component" value="Unassembled WGS sequence"/>
</dbReference>
<keyword evidence="3" id="KW-0804">Transcription</keyword>
<reference evidence="5 6" key="1">
    <citation type="submission" date="2016-10" db="EMBL/GenBank/DDBJ databases">
        <authorList>
            <person name="de Groot N.N."/>
        </authorList>
    </citation>
    <scope>NUCLEOTIDE SEQUENCE [LARGE SCALE GENOMIC DNA]</scope>
    <source>
        <strain evidence="5 6">CGMCC 1.10267</strain>
    </source>
</reference>
<proteinExistence type="predicted"/>
<dbReference type="SUPFAM" id="SSF48008">
    <property type="entry name" value="GntR ligand-binding domain-like"/>
    <property type="match status" value="1"/>
</dbReference>
<evidence type="ECO:0000313" key="6">
    <source>
        <dbReference type="Proteomes" id="UP000199495"/>
    </source>
</evidence>
<dbReference type="InterPro" id="IPR036388">
    <property type="entry name" value="WH-like_DNA-bd_sf"/>
</dbReference>
<name>A0A1G7SV15_9HYPH</name>
<dbReference type="Pfam" id="PF07729">
    <property type="entry name" value="FCD"/>
    <property type="match status" value="1"/>
</dbReference>
<dbReference type="RefSeq" id="WP_090592144.1">
    <property type="nucleotide sequence ID" value="NZ_FNCS01000001.1"/>
</dbReference>
<organism evidence="5 6">
    <name type="scientific">Pelagibacterium luteolum</name>
    <dbReference type="NCBI Taxonomy" id="440168"/>
    <lineage>
        <taxon>Bacteria</taxon>
        <taxon>Pseudomonadati</taxon>
        <taxon>Pseudomonadota</taxon>
        <taxon>Alphaproteobacteria</taxon>
        <taxon>Hyphomicrobiales</taxon>
        <taxon>Devosiaceae</taxon>
        <taxon>Pelagibacterium</taxon>
    </lineage>
</organism>
<dbReference type="PANTHER" id="PTHR43537:SF45">
    <property type="entry name" value="GNTR FAMILY REGULATORY PROTEIN"/>
    <property type="match status" value="1"/>
</dbReference>
<feature type="domain" description="HTH gntR-type" evidence="4">
    <location>
        <begin position="28"/>
        <end position="95"/>
    </location>
</feature>
<sequence>MAKIARETHSIGALYAEALRDVRLNYSRPMASQIYESMRKAIVQNRLAPGTPIFEAKFSEVIGVSRTPLRAALQQLAKEGLVETRPQVGSIVAPIDRRKIVSAVFCRSALETAVVRRLADLKTFDAKPFRRILALQEEFSARDDYIGFFDVDETFHALLAETAGVPEAWQLILSSKTHVDRARLSLQSAIPGRAATAYEEHLGILEAIEESDPDLAAKRMDKHVRSALDII</sequence>
<dbReference type="PROSITE" id="PS50949">
    <property type="entry name" value="HTH_GNTR"/>
    <property type="match status" value="1"/>
</dbReference>
<dbReference type="InterPro" id="IPR008920">
    <property type="entry name" value="TF_FadR/GntR_C"/>
</dbReference>
<dbReference type="SMART" id="SM00345">
    <property type="entry name" value="HTH_GNTR"/>
    <property type="match status" value="1"/>
</dbReference>
<dbReference type="CDD" id="cd07377">
    <property type="entry name" value="WHTH_GntR"/>
    <property type="match status" value="1"/>
</dbReference>
<dbReference type="Gene3D" id="1.10.10.10">
    <property type="entry name" value="Winged helix-like DNA-binding domain superfamily/Winged helix DNA-binding domain"/>
    <property type="match status" value="1"/>
</dbReference>
<gene>
    <name evidence="5" type="ORF">SAMN04487974_101741</name>
</gene>
<dbReference type="PANTHER" id="PTHR43537">
    <property type="entry name" value="TRANSCRIPTIONAL REGULATOR, GNTR FAMILY"/>
    <property type="match status" value="1"/>
</dbReference>
<dbReference type="Pfam" id="PF00392">
    <property type="entry name" value="GntR"/>
    <property type="match status" value="1"/>
</dbReference>